<feature type="domain" description="GST N-terminal" evidence="2">
    <location>
        <begin position="1"/>
        <end position="83"/>
    </location>
</feature>
<evidence type="ECO:0000256" key="1">
    <source>
        <dbReference type="ARBA" id="ARBA00007409"/>
    </source>
</evidence>
<dbReference type="KEGG" id="ehx:EMIHUDRAFT_103216"/>
<dbReference type="PaxDb" id="2903-EOD15707"/>
<dbReference type="SFLD" id="SFLDS00019">
    <property type="entry name" value="Glutathione_Transferase_(cytos"/>
    <property type="match status" value="1"/>
</dbReference>
<dbReference type="SUPFAM" id="SSF47616">
    <property type="entry name" value="GST C-terminal domain-like"/>
    <property type="match status" value="1"/>
</dbReference>
<organism evidence="3 4">
    <name type="scientific">Emiliania huxleyi (strain CCMP1516)</name>
    <dbReference type="NCBI Taxonomy" id="280463"/>
    <lineage>
        <taxon>Eukaryota</taxon>
        <taxon>Haptista</taxon>
        <taxon>Haptophyta</taxon>
        <taxon>Prymnesiophyceae</taxon>
        <taxon>Isochrysidales</taxon>
        <taxon>Noelaerhabdaceae</taxon>
        <taxon>Emiliania</taxon>
    </lineage>
</organism>
<dbReference type="InterPro" id="IPR036282">
    <property type="entry name" value="Glutathione-S-Trfase_C_sf"/>
</dbReference>
<dbReference type="Gene3D" id="1.20.1050.10">
    <property type="match status" value="1"/>
</dbReference>
<dbReference type="GeneID" id="17261859"/>
<evidence type="ECO:0000313" key="4">
    <source>
        <dbReference type="Proteomes" id="UP000013827"/>
    </source>
</evidence>
<dbReference type="SUPFAM" id="SSF52833">
    <property type="entry name" value="Thioredoxin-like"/>
    <property type="match status" value="1"/>
</dbReference>
<protein>
    <recommendedName>
        <fullName evidence="2">GST N-terminal domain-containing protein</fullName>
    </recommendedName>
</protein>
<dbReference type="HOGENOM" id="CLU_1117443_0_0_1"/>
<dbReference type="CDD" id="cd00570">
    <property type="entry name" value="GST_N_family"/>
    <property type="match status" value="1"/>
</dbReference>
<proteinExistence type="inferred from homology"/>
<dbReference type="PANTHER" id="PTHR44051:SF8">
    <property type="entry name" value="GLUTATHIONE S-TRANSFERASE GSTA"/>
    <property type="match status" value="1"/>
</dbReference>
<sequence>MADTLIYVPTNNCARVMIFLRLNGLEHEVSIKSPFDYGGLDTDAYRAINPMAKLPALITSAGDTVFESQVIVEYLADKYSRRLTEPCLPSTLEARTKAFLLGARTPPPTPKPTHHVRGAMYKEKMPLEERKGRAADLWKQLEVIEGLLDSDGPFAAGELSLADCALYPTYVFVVELAPISLGWEKPFDKLEKTKKWFAFCEAHEVLGVVGADVHALVKKILTAQAEGVAKQVADAEGMAEGLKALALCV</sequence>
<dbReference type="Proteomes" id="UP000013827">
    <property type="component" value="Unassembled WGS sequence"/>
</dbReference>
<dbReference type="Pfam" id="PF13409">
    <property type="entry name" value="GST_N_2"/>
    <property type="match status" value="1"/>
</dbReference>
<name>A0A0D3IWS2_EMIH1</name>
<dbReference type="Pfam" id="PF13410">
    <property type="entry name" value="GST_C_2"/>
    <property type="match status" value="1"/>
</dbReference>
<dbReference type="Gene3D" id="3.40.30.10">
    <property type="entry name" value="Glutaredoxin"/>
    <property type="match status" value="1"/>
</dbReference>
<comment type="similarity">
    <text evidence="1">Belongs to the GST superfamily.</text>
</comment>
<dbReference type="InterPro" id="IPR040079">
    <property type="entry name" value="Glutathione_S-Trfase"/>
</dbReference>
<reference evidence="3" key="2">
    <citation type="submission" date="2024-10" db="UniProtKB">
        <authorList>
            <consortium name="EnsemblProtists"/>
        </authorList>
    </citation>
    <scope>IDENTIFICATION</scope>
</reference>
<dbReference type="AlphaFoldDB" id="A0A0D3IWS2"/>
<reference evidence="4" key="1">
    <citation type="journal article" date="2013" name="Nature">
        <title>Pan genome of the phytoplankton Emiliania underpins its global distribution.</title>
        <authorList>
            <person name="Read B.A."/>
            <person name="Kegel J."/>
            <person name="Klute M.J."/>
            <person name="Kuo A."/>
            <person name="Lefebvre S.C."/>
            <person name="Maumus F."/>
            <person name="Mayer C."/>
            <person name="Miller J."/>
            <person name="Monier A."/>
            <person name="Salamov A."/>
            <person name="Young J."/>
            <person name="Aguilar M."/>
            <person name="Claverie J.M."/>
            <person name="Frickenhaus S."/>
            <person name="Gonzalez K."/>
            <person name="Herman E.K."/>
            <person name="Lin Y.C."/>
            <person name="Napier J."/>
            <person name="Ogata H."/>
            <person name="Sarno A.F."/>
            <person name="Shmutz J."/>
            <person name="Schroeder D."/>
            <person name="de Vargas C."/>
            <person name="Verret F."/>
            <person name="von Dassow P."/>
            <person name="Valentin K."/>
            <person name="Van de Peer Y."/>
            <person name="Wheeler G."/>
            <person name="Dacks J.B."/>
            <person name="Delwiche C.F."/>
            <person name="Dyhrman S.T."/>
            <person name="Glockner G."/>
            <person name="John U."/>
            <person name="Richards T."/>
            <person name="Worden A.Z."/>
            <person name="Zhang X."/>
            <person name="Grigoriev I.V."/>
            <person name="Allen A.E."/>
            <person name="Bidle K."/>
            <person name="Borodovsky M."/>
            <person name="Bowler C."/>
            <person name="Brownlee C."/>
            <person name="Cock J.M."/>
            <person name="Elias M."/>
            <person name="Gladyshev V.N."/>
            <person name="Groth M."/>
            <person name="Guda C."/>
            <person name="Hadaegh A."/>
            <person name="Iglesias-Rodriguez M.D."/>
            <person name="Jenkins J."/>
            <person name="Jones B.M."/>
            <person name="Lawson T."/>
            <person name="Leese F."/>
            <person name="Lindquist E."/>
            <person name="Lobanov A."/>
            <person name="Lomsadze A."/>
            <person name="Malik S.B."/>
            <person name="Marsh M.E."/>
            <person name="Mackinder L."/>
            <person name="Mock T."/>
            <person name="Mueller-Roeber B."/>
            <person name="Pagarete A."/>
            <person name="Parker M."/>
            <person name="Probert I."/>
            <person name="Quesneville H."/>
            <person name="Raines C."/>
            <person name="Rensing S.A."/>
            <person name="Riano-Pachon D.M."/>
            <person name="Richier S."/>
            <person name="Rokitta S."/>
            <person name="Shiraiwa Y."/>
            <person name="Soanes D.M."/>
            <person name="van der Giezen M."/>
            <person name="Wahlund T.M."/>
            <person name="Williams B."/>
            <person name="Wilson W."/>
            <person name="Wolfe G."/>
            <person name="Wurch L.L."/>
        </authorList>
    </citation>
    <scope>NUCLEOTIDE SEQUENCE</scope>
</reference>
<dbReference type="eggNOG" id="ENOG502S1JT">
    <property type="taxonomic scope" value="Eukaryota"/>
</dbReference>
<dbReference type="EnsemblProtists" id="EOD15707">
    <property type="protein sequence ID" value="EOD15707"/>
    <property type="gene ID" value="EMIHUDRAFT_103216"/>
</dbReference>
<dbReference type="STRING" id="2903.R1C0W2"/>
<dbReference type="RefSeq" id="XP_005768136.1">
    <property type="nucleotide sequence ID" value="XM_005768079.1"/>
</dbReference>
<dbReference type="CDD" id="cd00299">
    <property type="entry name" value="GST_C_family"/>
    <property type="match status" value="1"/>
</dbReference>
<dbReference type="PANTHER" id="PTHR44051">
    <property type="entry name" value="GLUTATHIONE S-TRANSFERASE-RELATED"/>
    <property type="match status" value="1"/>
</dbReference>
<evidence type="ECO:0000259" key="2">
    <source>
        <dbReference type="PROSITE" id="PS50404"/>
    </source>
</evidence>
<evidence type="ECO:0000313" key="3">
    <source>
        <dbReference type="EnsemblProtists" id="EOD15707"/>
    </source>
</evidence>
<dbReference type="InterPro" id="IPR004045">
    <property type="entry name" value="Glutathione_S-Trfase_N"/>
</dbReference>
<accession>A0A0D3IWS2</accession>
<keyword evidence="4" id="KW-1185">Reference proteome</keyword>
<dbReference type="PROSITE" id="PS50404">
    <property type="entry name" value="GST_NTER"/>
    <property type="match status" value="1"/>
</dbReference>
<dbReference type="InterPro" id="IPR036249">
    <property type="entry name" value="Thioredoxin-like_sf"/>
</dbReference>